<evidence type="ECO:0000313" key="1">
    <source>
        <dbReference type="EMBL" id="CZR67572.1"/>
    </source>
</evidence>
<dbReference type="Proteomes" id="UP000184330">
    <property type="component" value="Unassembled WGS sequence"/>
</dbReference>
<evidence type="ECO:0000313" key="2">
    <source>
        <dbReference type="Proteomes" id="UP000184330"/>
    </source>
</evidence>
<reference evidence="1 2" key="1">
    <citation type="submission" date="2016-03" db="EMBL/GenBank/DDBJ databases">
        <authorList>
            <person name="Ploux O."/>
        </authorList>
    </citation>
    <scope>NUCLEOTIDE SEQUENCE [LARGE SCALE GENOMIC DNA]</scope>
    <source>
        <strain evidence="1 2">UAMH 11012</strain>
    </source>
</reference>
<dbReference type="EMBL" id="FJOG01000045">
    <property type="protein sequence ID" value="CZR67572.1"/>
    <property type="molecule type" value="Genomic_DNA"/>
</dbReference>
<accession>A0A1L7XR86</accession>
<gene>
    <name evidence="1" type="ORF">PAC_17471</name>
</gene>
<protein>
    <submittedName>
        <fullName evidence="1">Uncharacterized protein</fullName>
    </submittedName>
</protein>
<keyword evidence="2" id="KW-1185">Reference proteome</keyword>
<proteinExistence type="predicted"/>
<dbReference type="AlphaFoldDB" id="A0A1L7XR86"/>
<sequence>MIIEEIWAEAVEDDPTDRLGAACRLMPWLRSMRFLSQQLNEVLLPFLYRTVEFSSHNYMSDAFTDTLTDPDTPHFKQNVTQYAQLLEVTKTSRRFDHAKISRLIPEFRDLPEFLWKRTRPLEKSCGQIAPAYLGALLHPDQTTLECCCIYASDNELFVEKIKPLHQVHQNTYKTPTTSESTINRTQLLEKF</sequence>
<organism evidence="1 2">
    <name type="scientific">Phialocephala subalpina</name>
    <dbReference type="NCBI Taxonomy" id="576137"/>
    <lineage>
        <taxon>Eukaryota</taxon>
        <taxon>Fungi</taxon>
        <taxon>Dikarya</taxon>
        <taxon>Ascomycota</taxon>
        <taxon>Pezizomycotina</taxon>
        <taxon>Leotiomycetes</taxon>
        <taxon>Helotiales</taxon>
        <taxon>Mollisiaceae</taxon>
        <taxon>Phialocephala</taxon>
        <taxon>Phialocephala fortinii species complex</taxon>
    </lineage>
</organism>
<name>A0A1L7XR86_9HELO</name>